<gene>
    <name evidence="2" type="ORF">GCM10008090_22020</name>
</gene>
<dbReference type="SUPFAM" id="SSF48452">
    <property type="entry name" value="TPR-like"/>
    <property type="match status" value="1"/>
</dbReference>
<keyword evidence="3" id="KW-1185">Reference proteome</keyword>
<name>A0A918VNQ0_9GAMM</name>
<evidence type="ECO:0000313" key="3">
    <source>
        <dbReference type="Proteomes" id="UP000614811"/>
    </source>
</evidence>
<reference evidence="2" key="2">
    <citation type="submission" date="2020-09" db="EMBL/GenBank/DDBJ databases">
        <authorList>
            <person name="Sun Q."/>
            <person name="Kim S."/>
        </authorList>
    </citation>
    <scope>NUCLEOTIDE SEQUENCE</scope>
    <source>
        <strain evidence="2">KCTC 12711</strain>
    </source>
</reference>
<reference evidence="2" key="1">
    <citation type="journal article" date="2014" name="Int. J. Syst. Evol. Microbiol.">
        <title>Complete genome sequence of Corynebacterium casei LMG S-19264T (=DSM 44701T), isolated from a smear-ripened cheese.</title>
        <authorList>
            <consortium name="US DOE Joint Genome Institute (JGI-PGF)"/>
            <person name="Walter F."/>
            <person name="Albersmeier A."/>
            <person name="Kalinowski J."/>
            <person name="Ruckert C."/>
        </authorList>
    </citation>
    <scope>NUCLEOTIDE SEQUENCE</scope>
    <source>
        <strain evidence="2">KCTC 12711</strain>
    </source>
</reference>
<dbReference type="AlphaFoldDB" id="A0A918VNQ0"/>
<feature type="chain" id="PRO_5037644159" description="Tetratricopeptide repeat protein" evidence="1">
    <location>
        <begin position="20"/>
        <end position="484"/>
    </location>
</feature>
<accession>A0A918VNQ0</accession>
<keyword evidence="1" id="KW-0732">Signal</keyword>
<evidence type="ECO:0000313" key="2">
    <source>
        <dbReference type="EMBL" id="GHA11827.1"/>
    </source>
</evidence>
<dbReference type="InterPro" id="IPR011990">
    <property type="entry name" value="TPR-like_helical_dom_sf"/>
</dbReference>
<feature type="signal peptide" evidence="1">
    <location>
        <begin position="1"/>
        <end position="19"/>
    </location>
</feature>
<dbReference type="Proteomes" id="UP000614811">
    <property type="component" value="Unassembled WGS sequence"/>
</dbReference>
<evidence type="ECO:0008006" key="4">
    <source>
        <dbReference type="Google" id="ProtNLM"/>
    </source>
</evidence>
<dbReference type="Gene3D" id="1.25.40.10">
    <property type="entry name" value="Tetratricopeptide repeat domain"/>
    <property type="match status" value="2"/>
</dbReference>
<proteinExistence type="predicted"/>
<sequence>MLVVFGLLAVAAFSFVVLAPPPAVTTPLKSGVVSEAAEPATTLVDTEAPWNDAQRAQARTDSQEILADILALQKELTTQTVTEWAPDRFETALAMAATGDEYYKAQNFQAAITAYRNSLSELENIRALIPDVIASKLATAQAAVREGKADLARQLYQSVLLLEANNILALTGLDRVATLNEVVEKVQSAKRYETRFKTTDAIVDLQQAEQFYAEALALDARFQRAISGQAAVQALIRDKQFRDAMGDGFTALFANQFSRARAGFSAALKLRPDDPVAKSAYQQALASDTRSSLASMLQAAKQFERREQWSNAVSNYQAVLQRDPNQVAAKLGLIRAGARAELSASIDAALQDPLALSRDAPMQRAQAILADARAVKNPGPQLRAQIARLDKAIQAVDVTIKVALTSDSATRVTLTKTGASSLELGAFARKNLALKPGRYELTGVRLGYQDVRREIELRPTDDDIQTFAIACTKPVGALSTASGD</sequence>
<comment type="caution">
    <text evidence="2">The sequence shown here is derived from an EMBL/GenBank/DDBJ whole genome shotgun (WGS) entry which is preliminary data.</text>
</comment>
<protein>
    <recommendedName>
        <fullName evidence="4">Tetratricopeptide repeat protein</fullName>
    </recommendedName>
</protein>
<organism evidence="2 3">
    <name type="scientific">Arenicella chitinivorans</name>
    <dbReference type="NCBI Taxonomy" id="1329800"/>
    <lineage>
        <taxon>Bacteria</taxon>
        <taxon>Pseudomonadati</taxon>
        <taxon>Pseudomonadota</taxon>
        <taxon>Gammaproteobacteria</taxon>
        <taxon>Arenicellales</taxon>
        <taxon>Arenicellaceae</taxon>
        <taxon>Arenicella</taxon>
    </lineage>
</organism>
<evidence type="ECO:0000256" key="1">
    <source>
        <dbReference type="SAM" id="SignalP"/>
    </source>
</evidence>
<dbReference type="EMBL" id="BMXA01000003">
    <property type="protein sequence ID" value="GHA11827.1"/>
    <property type="molecule type" value="Genomic_DNA"/>
</dbReference>